<feature type="active site" description="Proton donor/acceptor" evidence="1">
    <location>
        <position position="184"/>
    </location>
</feature>
<dbReference type="SUPFAM" id="SSF52833">
    <property type="entry name" value="Thioredoxin-like"/>
    <property type="match status" value="1"/>
</dbReference>
<feature type="site" description="Lowers pKa of active site Cys" evidence="3">
    <location>
        <position position="243"/>
    </location>
</feature>
<protein>
    <submittedName>
        <fullName evidence="5">Glutathione S-transferase</fullName>
    </submittedName>
</protein>
<dbReference type="PIRSF" id="PIRSF015753">
    <property type="entry name" value="GST"/>
    <property type="match status" value="1"/>
</dbReference>
<dbReference type="RefSeq" id="XP_060293766.1">
    <property type="nucleotide sequence ID" value="XM_060445551.1"/>
</dbReference>
<dbReference type="PROSITE" id="PS50405">
    <property type="entry name" value="GST_CTER"/>
    <property type="match status" value="1"/>
</dbReference>
<proteinExistence type="predicted"/>
<dbReference type="Gene3D" id="1.20.1050.10">
    <property type="match status" value="1"/>
</dbReference>
<feature type="domain" description="GST C-terminal" evidence="4">
    <location>
        <begin position="161"/>
        <end position="287"/>
    </location>
</feature>
<dbReference type="GO" id="GO:0005737">
    <property type="term" value="C:cytoplasm"/>
    <property type="evidence" value="ECO:0007669"/>
    <property type="project" value="TreeGrafter"/>
</dbReference>
<dbReference type="InterPro" id="IPR047047">
    <property type="entry name" value="GST_Omega-like_C"/>
</dbReference>
<dbReference type="InterPro" id="IPR004045">
    <property type="entry name" value="Glutathione_S-Trfase_N"/>
</dbReference>
<keyword evidence="6" id="KW-1185">Reference proteome</keyword>
<gene>
    <name evidence="5" type="ORF">B0T26DRAFT_752675</name>
</gene>
<feature type="binding site" evidence="2">
    <location>
        <begin position="111"/>
        <end position="114"/>
    </location>
    <ligand>
        <name>glutathione</name>
        <dbReference type="ChEBI" id="CHEBI:57925"/>
    </ligand>
</feature>
<dbReference type="PANTHER" id="PTHR32419:SF25">
    <property type="entry name" value="GLUTATHIONE S-TRANSFERASE (EUROFUNG)"/>
    <property type="match status" value="1"/>
</dbReference>
<dbReference type="Pfam" id="PF13409">
    <property type="entry name" value="GST_N_2"/>
    <property type="match status" value="1"/>
</dbReference>
<dbReference type="GeneID" id="85328821"/>
<dbReference type="Gene3D" id="3.40.30.10">
    <property type="entry name" value="Glutaredoxin"/>
    <property type="match status" value="1"/>
</dbReference>
<dbReference type="PANTHER" id="PTHR32419">
    <property type="entry name" value="GLUTATHIONYL-HYDROQUINONE REDUCTASE"/>
    <property type="match status" value="1"/>
</dbReference>
<dbReference type="InterPro" id="IPR036282">
    <property type="entry name" value="Glutathione-S-Trfase_C_sf"/>
</dbReference>
<dbReference type="Proteomes" id="UP001172101">
    <property type="component" value="Unassembled WGS sequence"/>
</dbReference>
<dbReference type="SUPFAM" id="SSF47616">
    <property type="entry name" value="GST C-terminal domain-like"/>
    <property type="match status" value="1"/>
</dbReference>
<dbReference type="EMBL" id="JAUIRO010000005">
    <property type="protein sequence ID" value="KAK0712443.1"/>
    <property type="molecule type" value="Genomic_DNA"/>
</dbReference>
<dbReference type="CDD" id="cd03190">
    <property type="entry name" value="GST_C_Omega_like"/>
    <property type="match status" value="1"/>
</dbReference>
<comment type="caution">
    <text evidence="5">The sequence shown here is derived from an EMBL/GenBank/DDBJ whole genome shotgun (WGS) entry which is preliminary data.</text>
</comment>
<accession>A0AA40DUM7</accession>
<evidence type="ECO:0000313" key="5">
    <source>
        <dbReference type="EMBL" id="KAK0712443.1"/>
    </source>
</evidence>
<feature type="binding site" evidence="2">
    <location>
        <begin position="129"/>
        <end position="130"/>
    </location>
    <ligand>
        <name>glutathione</name>
        <dbReference type="ChEBI" id="CHEBI:57925"/>
    </ligand>
</feature>
<dbReference type="InterPro" id="IPR036249">
    <property type="entry name" value="Thioredoxin-like_sf"/>
</dbReference>
<evidence type="ECO:0000259" key="4">
    <source>
        <dbReference type="PROSITE" id="PS50405"/>
    </source>
</evidence>
<feature type="site" description="Lowers pKa of active site Cys" evidence="3">
    <location>
        <position position="297"/>
    </location>
</feature>
<evidence type="ECO:0000256" key="3">
    <source>
        <dbReference type="PIRSR" id="PIRSR015753-3"/>
    </source>
</evidence>
<dbReference type="AlphaFoldDB" id="A0AA40DUM7"/>
<evidence type="ECO:0000256" key="2">
    <source>
        <dbReference type="PIRSR" id="PIRSR015753-2"/>
    </source>
</evidence>
<sequence length="325" mass="37260">MAEKSVYKDGSFNRAPSSFRNFISADPNSRFPAEKGRYALYLSPLCPWAHRTIIVRAIKGLEDIVDLYEVDGGSEGWYFTGEGRVLAADPLYGLESIRDLYKKVNPDFPGRFTVPVLWDKKTHTIVNNESSEIIRMFSSAFDHLIPEPLRESNRPGGGLYPEPLRAQIDELNEWVYDKINNGVYKVGFSPAQESYEANLYPLFDALDRVESILADGRRFLFGEHLTEADVRLYTTIVRFDVAYHTVFMCNLKSIRHDYPHIYFWARRLYWDADEAGEFRAAFNKTTAPNIHRYSEGYAKTRHHVVLGKQGPLIVPKGPKVLIDPL</sequence>
<name>A0AA40DUM7_9PEZI</name>
<dbReference type="InterPro" id="IPR016639">
    <property type="entry name" value="GST_Omega/GSH"/>
</dbReference>
<evidence type="ECO:0000313" key="6">
    <source>
        <dbReference type="Proteomes" id="UP001172101"/>
    </source>
</evidence>
<reference evidence="5" key="1">
    <citation type="submission" date="2023-06" db="EMBL/GenBank/DDBJ databases">
        <title>Genome-scale phylogeny and comparative genomics of the fungal order Sordariales.</title>
        <authorList>
            <consortium name="Lawrence Berkeley National Laboratory"/>
            <person name="Hensen N."/>
            <person name="Bonometti L."/>
            <person name="Westerberg I."/>
            <person name="Brannstrom I.O."/>
            <person name="Guillou S."/>
            <person name="Cros-Aarteil S."/>
            <person name="Calhoun S."/>
            <person name="Haridas S."/>
            <person name="Kuo A."/>
            <person name="Mondo S."/>
            <person name="Pangilinan J."/>
            <person name="Riley R."/>
            <person name="LaButti K."/>
            <person name="Andreopoulos B."/>
            <person name="Lipzen A."/>
            <person name="Chen C."/>
            <person name="Yanf M."/>
            <person name="Daum C."/>
            <person name="Ng V."/>
            <person name="Clum A."/>
            <person name="Steindorff A."/>
            <person name="Ohm R."/>
            <person name="Martin F."/>
            <person name="Silar P."/>
            <person name="Natvig D."/>
            <person name="Lalanne C."/>
            <person name="Gautier V."/>
            <person name="Ament-velasquez S.L."/>
            <person name="Kruys A."/>
            <person name="Hutchinson M.I."/>
            <person name="Powell A.J."/>
            <person name="Barry K."/>
            <person name="Miller A.N."/>
            <person name="Grigoriev I.V."/>
            <person name="Debuchy R."/>
            <person name="Gladieux P."/>
            <person name="Thoren M.H."/>
            <person name="Johannesson H."/>
        </authorList>
    </citation>
    <scope>NUCLEOTIDE SEQUENCE</scope>
    <source>
        <strain evidence="5">SMH2392-1A</strain>
    </source>
</reference>
<organism evidence="5 6">
    <name type="scientific">Lasiosphaeria miniovina</name>
    <dbReference type="NCBI Taxonomy" id="1954250"/>
    <lineage>
        <taxon>Eukaryota</taxon>
        <taxon>Fungi</taxon>
        <taxon>Dikarya</taxon>
        <taxon>Ascomycota</taxon>
        <taxon>Pezizomycotina</taxon>
        <taxon>Sordariomycetes</taxon>
        <taxon>Sordariomycetidae</taxon>
        <taxon>Sordariales</taxon>
        <taxon>Lasiosphaeriaceae</taxon>
        <taxon>Lasiosphaeria</taxon>
    </lineage>
</organism>
<dbReference type="GO" id="GO:0004364">
    <property type="term" value="F:glutathione transferase activity"/>
    <property type="evidence" value="ECO:0007669"/>
    <property type="project" value="InterPro"/>
</dbReference>
<evidence type="ECO:0000256" key="1">
    <source>
        <dbReference type="PIRSR" id="PIRSR015753-1"/>
    </source>
</evidence>
<dbReference type="Pfam" id="PF13410">
    <property type="entry name" value="GST_C_2"/>
    <property type="match status" value="1"/>
</dbReference>
<feature type="active site" description="Nucleophile" evidence="1">
    <location>
        <position position="46"/>
    </location>
</feature>
<dbReference type="InterPro" id="IPR010987">
    <property type="entry name" value="Glutathione-S-Trfase_C-like"/>
</dbReference>
<feature type="binding site" evidence="2">
    <location>
        <position position="77"/>
    </location>
    <ligand>
        <name>glutathione</name>
        <dbReference type="ChEBI" id="CHEBI:57925"/>
    </ligand>
</feature>